<dbReference type="InterPro" id="IPR016439">
    <property type="entry name" value="Lag1/Lac1-like"/>
</dbReference>
<dbReference type="Pfam" id="PF03798">
    <property type="entry name" value="TRAM_LAG1_CLN8"/>
    <property type="match status" value="1"/>
</dbReference>
<evidence type="ECO:0000259" key="7">
    <source>
        <dbReference type="PROSITE" id="PS50922"/>
    </source>
</evidence>
<dbReference type="SMART" id="SM00724">
    <property type="entry name" value="TLC"/>
    <property type="match status" value="1"/>
</dbReference>
<feature type="transmembrane region" description="Helical" evidence="6">
    <location>
        <begin position="74"/>
        <end position="92"/>
    </location>
</feature>
<dbReference type="GO" id="GO:0046513">
    <property type="term" value="P:ceramide biosynthetic process"/>
    <property type="evidence" value="ECO:0007669"/>
    <property type="project" value="InterPro"/>
</dbReference>
<dbReference type="GO" id="GO:0005789">
    <property type="term" value="C:endoplasmic reticulum membrane"/>
    <property type="evidence" value="ECO:0007669"/>
    <property type="project" value="UniProtKB-SubCell"/>
</dbReference>
<name>A0A7S3VLR6_DUNTE</name>
<evidence type="ECO:0000256" key="1">
    <source>
        <dbReference type="ARBA" id="ARBA00004141"/>
    </source>
</evidence>
<feature type="transmembrane region" description="Helical" evidence="6">
    <location>
        <begin position="121"/>
        <end position="143"/>
    </location>
</feature>
<comment type="subcellular location">
    <subcellularLocation>
        <location evidence="1">Membrane</location>
        <topology evidence="1">Multi-pass membrane protein</topology>
    </subcellularLocation>
</comment>
<dbReference type="PANTHER" id="PTHR12560:SF0">
    <property type="entry name" value="LD18904P"/>
    <property type="match status" value="1"/>
</dbReference>
<accession>A0A7S3VLR6</accession>
<dbReference type="EMBL" id="HBIP01015192">
    <property type="protein sequence ID" value="CAE0493764.1"/>
    <property type="molecule type" value="Transcribed_RNA"/>
</dbReference>
<reference evidence="8" key="1">
    <citation type="submission" date="2021-01" db="EMBL/GenBank/DDBJ databases">
        <authorList>
            <person name="Corre E."/>
            <person name="Pelletier E."/>
            <person name="Niang G."/>
            <person name="Scheremetjew M."/>
            <person name="Finn R."/>
            <person name="Kale V."/>
            <person name="Holt S."/>
            <person name="Cochrane G."/>
            <person name="Meng A."/>
            <person name="Brown T."/>
            <person name="Cohen L."/>
        </authorList>
    </citation>
    <scope>NUCLEOTIDE SEQUENCE</scope>
    <source>
        <strain evidence="8">CCMP1320</strain>
    </source>
</reference>
<organism evidence="8">
    <name type="scientific">Dunaliella tertiolecta</name>
    <name type="common">Green alga</name>
    <dbReference type="NCBI Taxonomy" id="3047"/>
    <lineage>
        <taxon>Eukaryota</taxon>
        <taxon>Viridiplantae</taxon>
        <taxon>Chlorophyta</taxon>
        <taxon>core chlorophytes</taxon>
        <taxon>Chlorophyceae</taxon>
        <taxon>CS clade</taxon>
        <taxon>Chlamydomonadales</taxon>
        <taxon>Dunaliellaceae</taxon>
        <taxon>Dunaliella</taxon>
    </lineage>
</organism>
<proteinExistence type="predicted"/>
<evidence type="ECO:0000256" key="6">
    <source>
        <dbReference type="SAM" id="Phobius"/>
    </source>
</evidence>
<evidence type="ECO:0000256" key="5">
    <source>
        <dbReference type="PROSITE-ProRule" id="PRU00205"/>
    </source>
</evidence>
<keyword evidence="2 5" id="KW-0812">Transmembrane</keyword>
<gene>
    <name evidence="8" type="ORF">DTER00134_LOCUS8837</name>
</gene>
<evidence type="ECO:0000313" key="8">
    <source>
        <dbReference type="EMBL" id="CAE0493764.1"/>
    </source>
</evidence>
<keyword evidence="3 6" id="KW-1133">Transmembrane helix</keyword>
<dbReference type="PANTHER" id="PTHR12560">
    <property type="entry name" value="LONGEVITY ASSURANCE FACTOR 1 LAG1"/>
    <property type="match status" value="1"/>
</dbReference>
<keyword evidence="4 5" id="KW-0472">Membrane</keyword>
<evidence type="ECO:0000256" key="4">
    <source>
        <dbReference type="ARBA" id="ARBA00023136"/>
    </source>
</evidence>
<feature type="domain" description="TLC" evidence="7">
    <location>
        <begin position="68"/>
        <end position="274"/>
    </location>
</feature>
<feature type="transmembrane region" description="Helical" evidence="6">
    <location>
        <begin position="205"/>
        <end position="232"/>
    </location>
</feature>
<dbReference type="PIRSF" id="PIRSF005225">
    <property type="entry name" value="LAG1_LAC1"/>
    <property type="match status" value="1"/>
</dbReference>
<dbReference type="AlphaFoldDB" id="A0A7S3VLR6"/>
<protein>
    <recommendedName>
        <fullName evidence="7">TLC domain-containing protein</fullName>
    </recommendedName>
</protein>
<evidence type="ECO:0000256" key="2">
    <source>
        <dbReference type="ARBA" id="ARBA00022692"/>
    </source>
</evidence>
<evidence type="ECO:0000256" key="3">
    <source>
        <dbReference type="ARBA" id="ARBA00022989"/>
    </source>
</evidence>
<sequence length="281" mass="32332">MDEFKELFIHWFNPRSLGVEGSQPLYIDFSRTLWIALILLALRWTLDRTVVPLLEHWLAKHGRADVAMKFFDDAYIVVWAVATEVFAVYVTLNMNGECKPWSTASCFSGWPHHELVMPQRWYMLIMFHGYLHELVGGLIGIGPRVRTDMFIHHVATMTLISSAYLLNLSRMGIMWQALFDISNPLLHAAKMMNTLKFPQTETIKWYVFAVFAMAFFVARIAMAPIAIVWPALTQSTKVLPIEWSALPLSMMVVVCGIQWLWFYKIVRMATGADKEPGKKTE</sequence>
<dbReference type="PROSITE" id="PS50922">
    <property type="entry name" value="TLC"/>
    <property type="match status" value="1"/>
</dbReference>
<feature type="transmembrane region" description="Helical" evidence="6">
    <location>
        <begin position="244"/>
        <end position="263"/>
    </location>
</feature>
<dbReference type="GO" id="GO:0050291">
    <property type="term" value="F:sphingosine N-acyltransferase activity"/>
    <property type="evidence" value="ECO:0007669"/>
    <property type="project" value="InterPro"/>
</dbReference>
<dbReference type="InterPro" id="IPR006634">
    <property type="entry name" value="TLC-dom"/>
</dbReference>